<comment type="caution">
    <text evidence="2">The sequence shown here is derived from an EMBL/GenBank/DDBJ whole genome shotgun (WGS) entry which is preliminary data.</text>
</comment>
<feature type="transmembrane region" description="Helical" evidence="1">
    <location>
        <begin position="375"/>
        <end position="393"/>
    </location>
</feature>
<evidence type="ECO:0000256" key="1">
    <source>
        <dbReference type="SAM" id="Phobius"/>
    </source>
</evidence>
<keyword evidence="1" id="KW-0812">Transmembrane</keyword>
<keyword evidence="1" id="KW-0472">Membrane</keyword>
<feature type="transmembrane region" description="Helical" evidence="1">
    <location>
        <begin position="76"/>
        <end position="98"/>
    </location>
</feature>
<feature type="transmembrane region" description="Helical" evidence="1">
    <location>
        <begin position="185"/>
        <end position="205"/>
    </location>
</feature>
<feature type="transmembrane region" description="Helical" evidence="1">
    <location>
        <begin position="590"/>
        <end position="612"/>
    </location>
</feature>
<gene>
    <name evidence="2" type="ORF">GWK10_17645</name>
</gene>
<dbReference type="EMBL" id="JAABOQ010000009">
    <property type="protein sequence ID" value="NER19043.1"/>
    <property type="molecule type" value="Genomic_DNA"/>
</dbReference>
<keyword evidence="3" id="KW-1185">Reference proteome</keyword>
<proteinExistence type="predicted"/>
<sequence length="756" mass="85945">MLLNTPQRTAVKQLFFVLLALALFDILVDVILRVVFDFSYESLVIRLSNWLKFNIAPFVLWYFIRLNVSNKKAADFAIITLGVIALVRLSDVFFGILVGQFTPYPILNTVIYSLPFLVFGFAYHKNTKGLWYFLVFLIISGVAVGSAYQINNFISELFRYRPWRWLGNLLSYNEGMVFIAPLPMLYYKLIFIVHFVIFFYMHYAIKSSDNNAFQFKKLDVQPVSNLVFSVVFWVSRLTIIVMIFGLVNRIRSRWGINEGSYIQAYVWILSVIAAAYFFTLIYRNFLTSYFVSKGIKPGWKYILINLPVINFFVWLYITFFVNVPSNISLSDRVDKVTALFKNSDRNNNIKVAFYVVTLLGAVIRLISSRGRIDPIIISLISAALGIAILTLYFKHARTALFLFGLNALVVLAAPFGEISEATPLFIYSMIYTLLWISIFHFDKYEYVNDLSLSTDGLGQLTFIKKDVKPFEPKDLSGSKKTYWKTIFIALLAAIVIKIIILISQTNFGFSYFRDGPVLRLLGSIFILTIFAIYANNINTALKKKAPLSKTTKVLEIVCYGIGVWYLFAIIAGFISLIVMAFNDYYSGPSALIIITGLFLNIVLVVSLVLIFIARYRYIGSYATSFNQMEFVAKNLSVEKLKSQQFSTLEDRLVLCKTCENRKLTTDGLVCSLTSERPTFEAYCVDYNADEKQLKRQNELKSEANKGGFFGSWKGALVMSLLGFIRAGLAGFSDPFGLIFLILGVAWLVAALVSKKD</sequence>
<dbReference type="RefSeq" id="WP_164033731.1">
    <property type="nucleotide sequence ID" value="NZ_JAABOQ010000009.1"/>
</dbReference>
<feature type="transmembrane region" description="Helical" evidence="1">
    <location>
        <begin position="351"/>
        <end position="369"/>
    </location>
</feature>
<name>A0A6M0CQ50_9FLAO</name>
<evidence type="ECO:0000313" key="3">
    <source>
        <dbReference type="Proteomes" id="UP000474296"/>
    </source>
</evidence>
<feature type="transmembrane region" description="Helical" evidence="1">
    <location>
        <begin position="259"/>
        <end position="282"/>
    </location>
</feature>
<feature type="transmembrane region" description="Helical" evidence="1">
    <location>
        <begin position="14"/>
        <end position="35"/>
    </location>
</feature>
<feature type="transmembrane region" description="Helical" evidence="1">
    <location>
        <begin position="47"/>
        <end position="64"/>
    </location>
</feature>
<protein>
    <submittedName>
        <fullName evidence="2">Uncharacterized protein</fullName>
    </submittedName>
</protein>
<feature type="transmembrane region" description="Helical" evidence="1">
    <location>
        <begin position="130"/>
        <end position="150"/>
    </location>
</feature>
<feature type="transmembrane region" description="Helical" evidence="1">
    <location>
        <begin position="734"/>
        <end position="752"/>
    </location>
</feature>
<organism evidence="2 3">
    <name type="scientific">Spongiivirga citrea</name>
    <dbReference type="NCBI Taxonomy" id="1481457"/>
    <lineage>
        <taxon>Bacteria</taxon>
        <taxon>Pseudomonadati</taxon>
        <taxon>Bacteroidota</taxon>
        <taxon>Flavobacteriia</taxon>
        <taxon>Flavobacteriales</taxon>
        <taxon>Flavobacteriaceae</taxon>
        <taxon>Spongiivirga</taxon>
    </lineage>
</organism>
<keyword evidence="1" id="KW-1133">Transmembrane helix</keyword>
<dbReference type="Proteomes" id="UP000474296">
    <property type="component" value="Unassembled WGS sequence"/>
</dbReference>
<reference evidence="2 3" key="1">
    <citation type="submission" date="2020-01" db="EMBL/GenBank/DDBJ databases">
        <title>Spongiivirga citrea KCTC 32990T.</title>
        <authorList>
            <person name="Wang G."/>
        </authorList>
    </citation>
    <scope>NUCLEOTIDE SEQUENCE [LARGE SCALE GENOMIC DNA]</scope>
    <source>
        <strain evidence="2 3">KCTC 32990</strain>
    </source>
</reference>
<feature type="transmembrane region" description="Helical" evidence="1">
    <location>
        <begin position="302"/>
        <end position="323"/>
    </location>
</feature>
<feature type="transmembrane region" description="Helical" evidence="1">
    <location>
        <begin position="708"/>
        <end position="728"/>
    </location>
</feature>
<feature type="transmembrane region" description="Helical" evidence="1">
    <location>
        <begin position="517"/>
        <end position="535"/>
    </location>
</feature>
<feature type="transmembrane region" description="Helical" evidence="1">
    <location>
        <begin position="486"/>
        <end position="505"/>
    </location>
</feature>
<feature type="transmembrane region" description="Helical" evidence="1">
    <location>
        <begin position="104"/>
        <end position="123"/>
    </location>
</feature>
<feature type="transmembrane region" description="Helical" evidence="1">
    <location>
        <begin position="556"/>
        <end position="578"/>
    </location>
</feature>
<feature type="transmembrane region" description="Helical" evidence="1">
    <location>
        <begin position="424"/>
        <end position="441"/>
    </location>
</feature>
<feature type="transmembrane region" description="Helical" evidence="1">
    <location>
        <begin position="225"/>
        <end position="247"/>
    </location>
</feature>
<dbReference type="AlphaFoldDB" id="A0A6M0CQ50"/>
<accession>A0A6M0CQ50</accession>
<evidence type="ECO:0000313" key="2">
    <source>
        <dbReference type="EMBL" id="NER19043.1"/>
    </source>
</evidence>